<evidence type="ECO:0000256" key="10">
    <source>
        <dbReference type="SAM" id="MobiDB-lite"/>
    </source>
</evidence>
<evidence type="ECO:0000256" key="4">
    <source>
        <dbReference type="ARBA" id="ARBA00023015"/>
    </source>
</evidence>
<evidence type="ECO:0000256" key="1">
    <source>
        <dbReference type="ARBA" id="ARBA00004123"/>
    </source>
</evidence>
<name>A0A167F9N4_9ASCO</name>
<dbReference type="Pfam" id="PF20719">
    <property type="entry name" value="Med16_C"/>
    <property type="match status" value="1"/>
</dbReference>
<dbReference type="RefSeq" id="XP_018737476.1">
    <property type="nucleotide sequence ID" value="XM_018879572.1"/>
</dbReference>
<dbReference type="InterPro" id="IPR048338">
    <property type="entry name" value="Mediator_Med16"/>
</dbReference>
<protein>
    <recommendedName>
        <fullName evidence="3 9">Mediator of RNA polymerase II transcription subunit 16</fullName>
    </recommendedName>
    <alternativeName>
        <fullName evidence="8 9">Mediator complex subunit 16</fullName>
    </alternativeName>
</protein>
<feature type="region of interest" description="Disordered" evidence="10">
    <location>
        <begin position="1"/>
        <end position="32"/>
    </location>
</feature>
<proteinExistence type="inferred from homology"/>
<keyword evidence="6 9" id="KW-0804">Transcription</keyword>
<comment type="similarity">
    <text evidence="2 9">Belongs to the Mediator complex subunit 16 family.</text>
</comment>
<comment type="function">
    <text evidence="9">Component of the Mediator complex, a coactivator involved in the regulated transcription of nearly all RNA polymerase II-dependent genes. Mediator functions as a bridge to convey information from gene-specific regulatory proteins to the basal RNA polymerase II transcription machinery. Mediator is recruited to promoters by direct interactions with regulatory proteins and serves as a scaffold for the assembly of a functional preinitiation complex with RNA polymerase II and the general transcription factors.</text>
</comment>
<keyword evidence="7 9" id="KW-0539">Nucleus</keyword>
<dbReference type="KEGG" id="slb:AWJ20_2618"/>
<dbReference type="GO" id="GO:0016592">
    <property type="term" value="C:mediator complex"/>
    <property type="evidence" value="ECO:0007669"/>
    <property type="project" value="InterPro"/>
</dbReference>
<accession>A0A167F9N4</accession>
<dbReference type="EMBL" id="CP014503">
    <property type="protein sequence ID" value="ANB14999.1"/>
    <property type="molecule type" value="Genomic_DNA"/>
</dbReference>
<keyword evidence="14" id="KW-1185">Reference proteome</keyword>
<dbReference type="PANTHER" id="PTHR13224">
    <property type="entry name" value="THYROID HORMONE RECEPTOR-ASSOCIATED PROTEIN-RELATED"/>
    <property type="match status" value="1"/>
</dbReference>
<evidence type="ECO:0000256" key="2">
    <source>
        <dbReference type="ARBA" id="ARBA00006543"/>
    </source>
</evidence>
<dbReference type="GO" id="GO:0045893">
    <property type="term" value="P:positive regulation of DNA-templated transcription"/>
    <property type="evidence" value="ECO:0007669"/>
    <property type="project" value="TreeGrafter"/>
</dbReference>
<keyword evidence="5 9" id="KW-0010">Activator</keyword>
<gene>
    <name evidence="13" type="primary">SIN4</name>
    <name evidence="9" type="synonym">MED16</name>
    <name evidence="13" type="ORF">AWJ20_2618</name>
</gene>
<comment type="subunit">
    <text evidence="9">Component of the Mediator complex.</text>
</comment>
<evidence type="ECO:0000259" key="11">
    <source>
        <dbReference type="Pfam" id="PF11635"/>
    </source>
</evidence>
<evidence type="ECO:0000256" key="9">
    <source>
        <dbReference type="RuleBase" id="RU364149"/>
    </source>
</evidence>
<comment type="subcellular location">
    <subcellularLocation>
        <location evidence="1 9">Nucleus</location>
    </subcellularLocation>
</comment>
<dbReference type="InterPro" id="IPR048339">
    <property type="entry name" value="Mediator_Med16_C"/>
</dbReference>
<dbReference type="OrthoDB" id="4139168at2759"/>
<feature type="domain" description="Mediator complex subunit Med16 N-terminal" evidence="11">
    <location>
        <begin position="8"/>
        <end position="263"/>
    </location>
</feature>
<evidence type="ECO:0000256" key="8">
    <source>
        <dbReference type="ARBA" id="ARBA00032015"/>
    </source>
</evidence>
<evidence type="ECO:0000256" key="3">
    <source>
        <dbReference type="ARBA" id="ARBA00019614"/>
    </source>
</evidence>
<dbReference type="AlphaFoldDB" id="A0A167F9N4"/>
<sequence>MTQQPQQQKPGPIYHASYGVSQGKPSGPYHPVQSKQACISVSRRGVVRLTAQGKTDARYFQVSSVLEATQDHWISHATWKGCKDDSLLLVTYSSQSHLVRAYRVTIKWNFNAKPAPSANGTSNPPPPENNSDFAVISIDRVLSTTIEPPQEARGMSLTHLQAIPNIPHKQPVGGDNIENELYFVYGSLKKSVSCKYSLTDKQMSLHSSFYSLGSRRDNSREKVETKLVFQELVEHSGGPVVNFSYESHDTFRVIVSANGKVDLKYRGLHQSPPAGQDKGPKTFLSVYDAKYLFPAMSITRVCLSPNQVSYAYLEDNQLKINYVERQLAQSSSSEEELLSSAIVLAVRNSISCFSNVASDDLFCVITKELANVKKNTPKVYDKFLRILLQESHRAVNFTLDLPKDYQIDKVMVNPSLQRLLSLQLTLGTVNKNWERNPMSKVAWAVLNIRLLAFALTFTLRASSQPKIQVPAGTSEMEVKANHVQTMLGLIRWCTDLLAYICQELYMLSLDRQEKDGEENTSIAAAIMFASVPRMLLIYSLRGIRGLETMTSSFASQENNPVSGIAAMTYQRLKETMSMAPVPLPLFEKMLTDVDGSIKRLQPTLQDRLSIEQKLMLDAKIPKELKPIKDRVIEVFRTSLLPEIDVSALYFYDVSWLGLDGEQDNGNESNTWEPNQSQQEIDILRKIIISSPSESKRRCVRCGGLSIWDDMKTLMYTQWTVAFQKNCLCGGNWYSI</sequence>
<dbReference type="GeneID" id="30034549"/>
<organism evidence="13 14">
    <name type="scientific">Sugiyamaella lignohabitans</name>
    <dbReference type="NCBI Taxonomy" id="796027"/>
    <lineage>
        <taxon>Eukaryota</taxon>
        <taxon>Fungi</taxon>
        <taxon>Dikarya</taxon>
        <taxon>Ascomycota</taxon>
        <taxon>Saccharomycotina</taxon>
        <taxon>Dipodascomycetes</taxon>
        <taxon>Dipodascales</taxon>
        <taxon>Trichomonascaceae</taxon>
        <taxon>Sugiyamaella</taxon>
    </lineage>
</organism>
<evidence type="ECO:0000313" key="13">
    <source>
        <dbReference type="EMBL" id="ANB14999.1"/>
    </source>
</evidence>
<evidence type="ECO:0000256" key="7">
    <source>
        <dbReference type="ARBA" id="ARBA00023242"/>
    </source>
</evidence>
<reference evidence="13 14" key="1">
    <citation type="submission" date="2016-02" db="EMBL/GenBank/DDBJ databases">
        <title>Complete genome sequence and transcriptome regulation of the pentose utilising yeast Sugiyamaella lignohabitans.</title>
        <authorList>
            <person name="Bellasio M."/>
            <person name="Peymann A."/>
            <person name="Valli M."/>
            <person name="Sipitzky M."/>
            <person name="Graf A."/>
            <person name="Sauer M."/>
            <person name="Marx H."/>
            <person name="Mattanovich D."/>
        </authorList>
    </citation>
    <scope>NUCLEOTIDE SEQUENCE [LARGE SCALE GENOMIC DNA]</scope>
    <source>
        <strain evidence="13 14">CBS 10342</strain>
    </source>
</reference>
<feature type="domain" description="Mediator complex subunit 16 C-terminal" evidence="12">
    <location>
        <begin position="638"/>
        <end position="733"/>
    </location>
</feature>
<dbReference type="InterPro" id="IPR021665">
    <property type="entry name" value="Mediator_Med16_N"/>
</dbReference>
<evidence type="ECO:0000259" key="12">
    <source>
        <dbReference type="Pfam" id="PF20719"/>
    </source>
</evidence>
<dbReference type="PANTHER" id="PTHR13224:SF6">
    <property type="entry name" value="MEDIATOR OF RNA POLYMERASE II TRANSCRIPTION SUBUNIT 16"/>
    <property type="match status" value="1"/>
</dbReference>
<keyword evidence="4 9" id="KW-0805">Transcription regulation</keyword>
<evidence type="ECO:0000256" key="5">
    <source>
        <dbReference type="ARBA" id="ARBA00023159"/>
    </source>
</evidence>
<dbReference type="Proteomes" id="UP000189580">
    <property type="component" value="Chromosome b"/>
</dbReference>
<evidence type="ECO:0000256" key="6">
    <source>
        <dbReference type="ARBA" id="ARBA00023163"/>
    </source>
</evidence>
<dbReference type="Pfam" id="PF11635">
    <property type="entry name" value="Med16_N"/>
    <property type="match status" value="1"/>
</dbReference>
<evidence type="ECO:0000313" key="14">
    <source>
        <dbReference type="Proteomes" id="UP000189580"/>
    </source>
</evidence>